<evidence type="ECO:0000256" key="2">
    <source>
        <dbReference type="ARBA" id="ARBA00022801"/>
    </source>
</evidence>
<dbReference type="Gene3D" id="3.60.20.20">
    <property type="entry name" value="Inosine monophosphate cyclohydrolase-like"/>
    <property type="match status" value="1"/>
</dbReference>
<keyword evidence="2 3" id="KW-0378">Hydrolase</keyword>
<reference evidence="6" key="1">
    <citation type="submission" date="2019-04" db="EMBL/GenBank/DDBJ databases">
        <title>Evolution of Biomass-Degrading Anaerobic Consortia Revealed by Metagenomics.</title>
        <authorList>
            <person name="Peng X."/>
        </authorList>
    </citation>
    <scope>NUCLEOTIDE SEQUENCE</scope>
    <source>
        <strain evidence="6">SIG14</strain>
    </source>
</reference>
<dbReference type="AlphaFoldDB" id="A0A8T3VR24"/>
<sequence length="207" mass="22909">MYLGRIISAGKTEDGKPYVAYRVSSRSFPNRQVKVLEDEAAIIPKEGFETDIFKNSYIAYDCVKTVGDIAIISNGSQTNPIADKIAIGMNIRDAMAYSLITMDYEKDDYNTPRIAAVVKGNEDDFEAYIGIVTDSKVLVEKIEDGKAQFISTYEKNTPEDVVFSAETPDDACKFIFDEGAFAEFENPVSSVAAIFDGKWKIAGFNPE</sequence>
<organism evidence="6 7">
    <name type="scientific">Methanobrevibacter olleyae</name>
    <dbReference type="NCBI Taxonomy" id="294671"/>
    <lineage>
        <taxon>Archaea</taxon>
        <taxon>Methanobacteriati</taxon>
        <taxon>Methanobacteriota</taxon>
        <taxon>Methanomada group</taxon>
        <taxon>Methanobacteria</taxon>
        <taxon>Methanobacteriales</taxon>
        <taxon>Methanobacteriaceae</taxon>
        <taxon>Methanobrevibacter</taxon>
    </lineage>
</organism>
<protein>
    <recommendedName>
        <fullName evidence="3 4">IMP cyclohydrolase</fullName>
        <ecNumber evidence="3 4">3.5.4.10</ecNumber>
    </recommendedName>
    <alternativeName>
        <fullName evidence="3">IMP synthase</fullName>
    </alternativeName>
    <alternativeName>
        <fullName evidence="3">Inosinicase</fullName>
    </alternativeName>
</protein>
<comment type="similarity">
    <text evidence="3">Belongs to the archaeal IMP cyclohydrolase family.</text>
</comment>
<dbReference type="EMBL" id="SUTG01000017">
    <property type="protein sequence ID" value="MBE6512430.1"/>
    <property type="molecule type" value="Genomic_DNA"/>
</dbReference>
<comment type="function">
    <text evidence="3">Catalyzes the cyclization of 5-formylamidoimidazole-4-carboxamide ribonucleotide to IMP.</text>
</comment>
<keyword evidence="1 3" id="KW-0658">Purine biosynthesis</keyword>
<dbReference type="PIRSF" id="PIRSF004866">
    <property type="entry name" value="IMP_cclhdr_arch"/>
    <property type="match status" value="1"/>
</dbReference>
<dbReference type="Proteomes" id="UP000732619">
    <property type="component" value="Unassembled WGS sequence"/>
</dbReference>
<comment type="pathway">
    <text evidence="3">Purine metabolism; IMP biosynthesis via de novo pathway; IMP from 5-formamido-1-(5-phospho-D-ribosyl)imidazole-4-carboxamide: step 1/1.</text>
</comment>
<evidence type="ECO:0000256" key="1">
    <source>
        <dbReference type="ARBA" id="ARBA00022755"/>
    </source>
</evidence>
<evidence type="ECO:0000259" key="5">
    <source>
        <dbReference type="Pfam" id="PF07826"/>
    </source>
</evidence>
<dbReference type="InterPro" id="IPR020600">
    <property type="entry name" value="IMP_cyclohydrolase-like"/>
</dbReference>
<feature type="domain" description="Inosine monophosphate cyclohydrolase-like" evidence="5">
    <location>
        <begin position="2"/>
        <end position="196"/>
    </location>
</feature>
<comment type="catalytic activity">
    <reaction evidence="3">
        <text>IMP + H2O = 5-formamido-1-(5-phospho-D-ribosyl)imidazole-4-carboxamide</text>
        <dbReference type="Rhea" id="RHEA:18445"/>
        <dbReference type="ChEBI" id="CHEBI:15377"/>
        <dbReference type="ChEBI" id="CHEBI:58053"/>
        <dbReference type="ChEBI" id="CHEBI:58467"/>
        <dbReference type="EC" id="3.5.4.10"/>
    </reaction>
</comment>
<evidence type="ECO:0000256" key="3">
    <source>
        <dbReference type="HAMAP-Rule" id="MF_00705"/>
    </source>
</evidence>
<gene>
    <name evidence="3" type="primary">purO</name>
    <name evidence="6" type="ORF">E7Z75_04725</name>
</gene>
<comment type="caution">
    <text evidence="6">The sequence shown here is derived from an EMBL/GenBank/DDBJ whole genome shotgun (WGS) entry which is preliminary data.</text>
</comment>
<dbReference type="HAMAP" id="MF_00705">
    <property type="entry name" value="IMP_cyclohydrol"/>
    <property type="match status" value="1"/>
</dbReference>
<dbReference type="SUPFAM" id="SSF75569">
    <property type="entry name" value="Archaeal IMP cyclohydrolase PurO"/>
    <property type="match status" value="1"/>
</dbReference>
<dbReference type="NCBIfam" id="NF003167">
    <property type="entry name" value="PRK04151.1"/>
    <property type="match status" value="1"/>
</dbReference>
<dbReference type="GO" id="GO:0003937">
    <property type="term" value="F:IMP cyclohydrolase activity"/>
    <property type="evidence" value="ECO:0007669"/>
    <property type="project" value="UniProtKB-UniRule"/>
</dbReference>
<dbReference type="InterPro" id="IPR010191">
    <property type="entry name" value="IMP_cyclohydrolase"/>
</dbReference>
<name>A0A8T3VR24_METOL</name>
<evidence type="ECO:0000313" key="7">
    <source>
        <dbReference type="Proteomes" id="UP000732619"/>
    </source>
</evidence>
<evidence type="ECO:0000313" key="6">
    <source>
        <dbReference type="EMBL" id="MBE6512430.1"/>
    </source>
</evidence>
<dbReference type="Pfam" id="PF07826">
    <property type="entry name" value="IMP_cyclohyd"/>
    <property type="match status" value="1"/>
</dbReference>
<dbReference type="NCBIfam" id="TIGR01922">
    <property type="entry name" value="purO_arch"/>
    <property type="match status" value="1"/>
</dbReference>
<dbReference type="EC" id="3.5.4.10" evidence="3 4"/>
<accession>A0A8T3VR24</accession>
<dbReference type="InterPro" id="IPR036795">
    <property type="entry name" value="IMP_cyclohydrolase-like_sf"/>
</dbReference>
<dbReference type="GO" id="GO:0006189">
    <property type="term" value="P:'de novo' IMP biosynthetic process"/>
    <property type="evidence" value="ECO:0007669"/>
    <property type="project" value="UniProtKB-UniRule"/>
</dbReference>
<proteinExistence type="inferred from homology"/>
<evidence type="ECO:0000256" key="4">
    <source>
        <dbReference type="NCBIfam" id="TIGR01922"/>
    </source>
</evidence>